<name>A0A381Q845_9ZZZZ</name>
<evidence type="ECO:0000313" key="5">
    <source>
        <dbReference type="EMBL" id="SUZ75502.1"/>
    </source>
</evidence>
<reference evidence="5" key="1">
    <citation type="submission" date="2018-05" db="EMBL/GenBank/DDBJ databases">
        <authorList>
            <person name="Lanie J.A."/>
            <person name="Ng W.-L."/>
            <person name="Kazmierczak K.M."/>
            <person name="Andrzejewski T.M."/>
            <person name="Davidsen T.M."/>
            <person name="Wayne K.J."/>
            <person name="Tettelin H."/>
            <person name="Glass J.I."/>
            <person name="Rusch D."/>
            <person name="Podicherti R."/>
            <person name="Tsui H.-C.T."/>
            <person name="Winkler M.E."/>
        </authorList>
    </citation>
    <scope>NUCLEOTIDE SEQUENCE</scope>
</reference>
<dbReference type="SUPFAM" id="SSF48403">
    <property type="entry name" value="Ankyrin repeat"/>
    <property type="match status" value="2"/>
</dbReference>
<evidence type="ECO:0000259" key="4">
    <source>
        <dbReference type="PROSITE" id="PS50175"/>
    </source>
</evidence>
<dbReference type="GO" id="GO:0004190">
    <property type="term" value="F:aspartic-type endopeptidase activity"/>
    <property type="evidence" value="ECO:0007669"/>
    <property type="project" value="InterPro"/>
</dbReference>
<dbReference type="InterPro" id="IPR036770">
    <property type="entry name" value="Ankyrin_rpt-contain_sf"/>
</dbReference>
<organism evidence="5">
    <name type="scientific">marine metagenome</name>
    <dbReference type="NCBI Taxonomy" id="408172"/>
    <lineage>
        <taxon>unclassified sequences</taxon>
        <taxon>metagenomes</taxon>
        <taxon>ecological metagenomes</taxon>
    </lineage>
</organism>
<dbReference type="InterPro" id="IPR002110">
    <property type="entry name" value="Ankyrin_rpt"/>
</dbReference>
<feature type="compositionally biased region" description="Acidic residues" evidence="3">
    <location>
        <begin position="239"/>
        <end position="250"/>
    </location>
</feature>
<dbReference type="PROSITE" id="PS50175">
    <property type="entry name" value="ASP_PROT_RETROV"/>
    <property type="match status" value="1"/>
</dbReference>
<dbReference type="InterPro" id="IPR050889">
    <property type="entry name" value="Dendritic_Spine_Reg/Scaffold"/>
</dbReference>
<dbReference type="PROSITE" id="PS50297">
    <property type="entry name" value="ANK_REP_REGION"/>
    <property type="match status" value="7"/>
</dbReference>
<dbReference type="AlphaFoldDB" id="A0A381Q845"/>
<dbReference type="Pfam" id="PF00023">
    <property type="entry name" value="Ank"/>
    <property type="match status" value="2"/>
</dbReference>
<keyword evidence="1" id="KW-0677">Repeat</keyword>
<dbReference type="Gene3D" id="1.25.40.20">
    <property type="entry name" value="Ankyrin repeat-containing domain"/>
    <property type="match status" value="4"/>
</dbReference>
<dbReference type="Pfam" id="PF13857">
    <property type="entry name" value="Ank_5"/>
    <property type="match status" value="1"/>
</dbReference>
<gene>
    <name evidence="5" type="ORF">METZ01_LOCUS28356</name>
</gene>
<protein>
    <recommendedName>
        <fullName evidence="4">Peptidase A2 domain-containing protein</fullName>
    </recommendedName>
</protein>
<accession>A0A381Q845</accession>
<dbReference type="GO" id="GO:0006508">
    <property type="term" value="P:proteolysis"/>
    <property type="evidence" value="ECO:0007669"/>
    <property type="project" value="InterPro"/>
</dbReference>
<keyword evidence="2" id="KW-0040">ANK repeat</keyword>
<dbReference type="PANTHER" id="PTHR24166:SF48">
    <property type="entry name" value="PROTEIN VAPYRIN"/>
    <property type="match status" value="1"/>
</dbReference>
<dbReference type="PANTHER" id="PTHR24166">
    <property type="entry name" value="ROLLING PEBBLES, ISOFORM B"/>
    <property type="match status" value="1"/>
</dbReference>
<evidence type="ECO:0000256" key="2">
    <source>
        <dbReference type="ARBA" id="ARBA00023043"/>
    </source>
</evidence>
<dbReference type="PRINTS" id="PR01415">
    <property type="entry name" value="ANKYRIN"/>
</dbReference>
<dbReference type="Pfam" id="PF12796">
    <property type="entry name" value="Ank_2"/>
    <property type="match status" value="2"/>
</dbReference>
<evidence type="ECO:0000256" key="1">
    <source>
        <dbReference type="ARBA" id="ARBA00022737"/>
    </source>
</evidence>
<feature type="domain" description="Peptidase A2" evidence="4">
    <location>
        <begin position="167"/>
        <end position="181"/>
    </location>
</feature>
<dbReference type="PROSITE" id="PS50088">
    <property type="entry name" value="ANK_REPEAT"/>
    <property type="match status" value="9"/>
</dbReference>
<dbReference type="InterPro" id="IPR001995">
    <property type="entry name" value="Peptidase_A2_cat"/>
</dbReference>
<evidence type="ECO:0000256" key="3">
    <source>
        <dbReference type="SAM" id="MobiDB-lite"/>
    </source>
</evidence>
<sequence>MGTLVLGVLLSGATLLDSPVADAAMDGDIEAVRALLTEGADVNAPQGDGMTALHWAAEAGDVEMVGMLLYAGANLQGVTRLGDYTPLHLASKAGKDRVVAQLLEAGADPSAYTTTGDVTPLHFAAASGSTATVEALLDHGADVDVTESVRGQTPLMLAAGRNRVAVVQLLLDQGADPSILTYVVDIPALQRADREASGRRNRVLEAFKEEQAPDDLGWRPDSRQVQAAVQAAWSGEPPELTDDDPPEDDGSYTVAVGDPEVRPRSFAENVGGQGGFTALIHAAREGHVESAIALLDAGADIDQLSGGDHSSPLLIATINGHFDLAMLLLERGADANFASDAGAAPLFAALNVHWAPKARYPQQQAYRQQEAMYLDVMEALLEAGADPDVRLTRHLWYMSYTFDQLDVNTTGATAFWRAAYATDIPAMRLLIAHGADPNIPTQKVARQRRGGGDDLELDPSGLLPVPNGGPGAYPIHAATGVGYGEGFAGNAHRHVPDAWLPAARYLIEELDADVNARDLNAYTPLHHAAARGDNELIRYLIDRGADVMVVSRRGQTAVDMANGPVQRIQPFPETVALLESLGAVNNHRCVSC</sequence>
<dbReference type="SMART" id="SM00248">
    <property type="entry name" value="ANK"/>
    <property type="match status" value="10"/>
</dbReference>
<feature type="region of interest" description="Disordered" evidence="3">
    <location>
        <begin position="226"/>
        <end position="250"/>
    </location>
</feature>
<dbReference type="EMBL" id="UINC01001248">
    <property type="protein sequence ID" value="SUZ75502.1"/>
    <property type="molecule type" value="Genomic_DNA"/>
</dbReference>
<proteinExistence type="predicted"/>